<evidence type="ECO:0000313" key="2">
    <source>
        <dbReference type="Proteomes" id="UP001140011"/>
    </source>
</evidence>
<sequence length="105" mass="11113">MDSDRILVMDEGKVAEFDTPANLLARDSHFSKLVESMNLTPSRKPFYKCKGKGSAFYGSVDTDAVSISITPKNKKPKVTAGSAVDGGAAGGAARYVAGKRRIANC</sequence>
<dbReference type="AlphaFoldDB" id="A0A9W8LB40"/>
<comment type="caution">
    <text evidence="1">The sequence shown here is derived from an EMBL/GenBank/DDBJ whole genome shotgun (WGS) entry which is preliminary data.</text>
</comment>
<dbReference type="Gene3D" id="3.40.50.300">
    <property type="entry name" value="P-loop containing nucleotide triphosphate hydrolases"/>
    <property type="match status" value="1"/>
</dbReference>
<accession>A0A9W8LB40</accession>
<reference evidence="1" key="1">
    <citation type="submission" date="2022-07" db="EMBL/GenBank/DDBJ databases">
        <title>Phylogenomic reconstructions and comparative analyses of Kickxellomycotina fungi.</title>
        <authorList>
            <person name="Reynolds N.K."/>
            <person name="Stajich J.E."/>
            <person name="Barry K."/>
            <person name="Grigoriev I.V."/>
            <person name="Crous P."/>
            <person name="Smith M.E."/>
        </authorList>
    </citation>
    <scope>NUCLEOTIDE SEQUENCE</scope>
    <source>
        <strain evidence="1">BCRC 34297</strain>
    </source>
</reference>
<proteinExistence type="predicted"/>
<evidence type="ECO:0000313" key="1">
    <source>
        <dbReference type="EMBL" id="KAJ2753240.1"/>
    </source>
</evidence>
<name>A0A9W8LB40_9FUNG</name>
<dbReference type="EMBL" id="JANBUH010000208">
    <property type="protein sequence ID" value="KAJ2753240.1"/>
    <property type="molecule type" value="Genomic_DNA"/>
</dbReference>
<protein>
    <submittedName>
        <fullName evidence="1">Uncharacterized protein</fullName>
    </submittedName>
</protein>
<dbReference type="Proteomes" id="UP001140011">
    <property type="component" value="Unassembled WGS sequence"/>
</dbReference>
<dbReference type="OrthoDB" id="6500128at2759"/>
<organism evidence="1 2">
    <name type="scientific">Coemansia pectinata</name>
    <dbReference type="NCBI Taxonomy" id="1052879"/>
    <lineage>
        <taxon>Eukaryota</taxon>
        <taxon>Fungi</taxon>
        <taxon>Fungi incertae sedis</taxon>
        <taxon>Zoopagomycota</taxon>
        <taxon>Kickxellomycotina</taxon>
        <taxon>Kickxellomycetes</taxon>
        <taxon>Kickxellales</taxon>
        <taxon>Kickxellaceae</taxon>
        <taxon>Coemansia</taxon>
    </lineage>
</organism>
<gene>
    <name evidence="1" type="ORF">GGI19_003280</name>
</gene>
<keyword evidence="2" id="KW-1185">Reference proteome</keyword>
<dbReference type="InterPro" id="IPR027417">
    <property type="entry name" value="P-loop_NTPase"/>
</dbReference>